<gene>
    <name evidence="3" type="ORF">NC595_16365</name>
</gene>
<dbReference type="PANTHER" id="PTHR30097:SF4">
    <property type="entry name" value="SLR6042 PROTEIN"/>
    <property type="match status" value="1"/>
</dbReference>
<comment type="caution">
    <text evidence="3">The sequence shown here is derived from an EMBL/GenBank/DDBJ whole genome shotgun (WGS) entry which is preliminary data.</text>
</comment>
<organism evidence="3 4">
    <name type="scientific">Dyella lutea</name>
    <dbReference type="NCBI Taxonomy" id="2950441"/>
    <lineage>
        <taxon>Bacteria</taxon>
        <taxon>Pseudomonadati</taxon>
        <taxon>Pseudomonadota</taxon>
        <taxon>Gammaproteobacteria</taxon>
        <taxon>Lysobacterales</taxon>
        <taxon>Rhodanobacteraceae</taxon>
        <taxon>Dyella</taxon>
    </lineage>
</organism>
<dbReference type="Proteomes" id="UP001204615">
    <property type="component" value="Unassembled WGS sequence"/>
</dbReference>
<sequence length="327" mass="33450">MQKLRSRRSCGMLVALFWLPLAAHAAVQATVELPAAAQAREGVVTAPLARAGALDLPDAVATVRDPSALLSAAADLDSARAQVKADAAAARAAEAEARRLRALVPRGYVSRRDVQSADAAAAAARATQTAGTARLAALQADARARWGGALAALAGQGPQALAPFARGDAALVELAWPEAGIAQPPARVVLQQPPAAPVPAQLLGAAPTTDAVVQGASFFYRADDAHLRSGQRLAVSVADHAAGDAVAVPLDAVVWYAGQSWVYVESAPGTFRRTAVTGSQRSGAAWVVRHGLLPGQPVVVLGAELLLTQELKPPPGATPASEDDDDD</sequence>
<evidence type="ECO:0008006" key="5">
    <source>
        <dbReference type="Google" id="ProtNLM"/>
    </source>
</evidence>
<feature type="signal peptide" evidence="2">
    <location>
        <begin position="1"/>
        <end position="25"/>
    </location>
</feature>
<name>A0ABT1FE14_9GAMM</name>
<evidence type="ECO:0000313" key="4">
    <source>
        <dbReference type="Proteomes" id="UP001204615"/>
    </source>
</evidence>
<dbReference type="RefSeq" id="WP_253568225.1">
    <property type="nucleotide sequence ID" value="NZ_JAMZEK010000003.1"/>
</dbReference>
<evidence type="ECO:0000256" key="2">
    <source>
        <dbReference type="SAM" id="SignalP"/>
    </source>
</evidence>
<dbReference type="PANTHER" id="PTHR30097">
    <property type="entry name" value="CATION EFFLUX SYSTEM PROTEIN CUSB"/>
    <property type="match status" value="1"/>
</dbReference>
<accession>A0ABT1FE14</accession>
<reference evidence="3 4" key="1">
    <citation type="submission" date="2022-06" db="EMBL/GenBank/DDBJ databases">
        <title>Dyella sp. Sa strain:Sa Genome sequencing.</title>
        <authorList>
            <person name="Park S."/>
        </authorList>
    </citation>
    <scope>NUCLEOTIDE SEQUENCE [LARGE SCALE GENOMIC DNA]</scope>
    <source>
        <strain evidence="3 4">Sa</strain>
    </source>
</reference>
<dbReference type="InterPro" id="IPR051909">
    <property type="entry name" value="MFP_Cation_Efflux"/>
</dbReference>
<protein>
    <recommendedName>
        <fullName evidence="5">Multidrug efflux pump subunit AcrA (Membrane-fusion protein)</fullName>
    </recommendedName>
</protein>
<proteinExistence type="predicted"/>
<dbReference type="EMBL" id="JAMZEK010000003">
    <property type="protein sequence ID" value="MCP1375623.1"/>
    <property type="molecule type" value="Genomic_DNA"/>
</dbReference>
<evidence type="ECO:0000256" key="1">
    <source>
        <dbReference type="ARBA" id="ARBA00022448"/>
    </source>
</evidence>
<keyword evidence="4" id="KW-1185">Reference proteome</keyword>
<feature type="chain" id="PRO_5046311318" description="Multidrug efflux pump subunit AcrA (Membrane-fusion protein)" evidence="2">
    <location>
        <begin position="26"/>
        <end position="327"/>
    </location>
</feature>
<evidence type="ECO:0000313" key="3">
    <source>
        <dbReference type="EMBL" id="MCP1375623.1"/>
    </source>
</evidence>
<keyword evidence="2" id="KW-0732">Signal</keyword>
<dbReference type="Gene3D" id="2.40.420.20">
    <property type="match status" value="1"/>
</dbReference>
<keyword evidence="1" id="KW-0813">Transport</keyword>